<gene>
    <name evidence="4" type="ORF">QBC37DRAFT_437806</name>
</gene>
<feature type="region of interest" description="Disordered" evidence="2">
    <location>
        <begin position="927"/>
        <end position="950"/>
    </location>
</feature>
<protein>
    <submittedName>
        <fullName evidence="4">Nacht and ankyrin domain protein</fullName>
    </submittedName>
</protein>
<dbReference type="AlphaFoldDB" id="A0AAN6YFM9"/>
<sequence>MDISRSAEHSISTTTNTAKPSNEVYWPLHLLGSEEWCKNARVMVYGYESQVTRGYSNSNKNDFFAHAKDLLYSLQREKPPRRPIIFAAHSLGGLLVKEVLRRSHESEEYEIKDIVRSTIGAANNLELELGREAFLVLWRTYDFRVKTFEEAYGMTGVNLGPLNEKVVSHMSSTLDDPREHADTISANHMDMCRFKNREDPGYRKISVEIKAVMSNYKKHDLAITSEGRDLLKSLYFPEMYHREKNIQRALEDTCSWLFATPEYMTWRDRVDMAHNYGMLWIKGKPGAGKSVLVKEISRRFKDHATAQSRDMKLRTSAAFFFNARGTQLLEKTGLGVYRSLLHQVLQKDLVALSHLSRRYMDMRSYQGSVNWHEEDLQEFLMLVFAIPESHPSTLFVDVMDECDESEVRELLGFFKRLARKAYASVAILRICFSSRHYPNISIPGCPEVVVEHHNRQDILRYIENEAKNDHSIQELKNDLFEKSNGIFLWVILVVTLLKSTGHSKSLKWLRHKLDEIPSEIEALFRTMFEAESEEQIKAIRLMHIMLYSGRTLALADIHVALAFSGTPYPTIRDWEDSIEYLETPQKVHAMIIDLSREPERSTYQFIHETVCEFFLNGEGFSLLAGSKADKRSDPSGPGHTTLAIGCFNYLNTAEFAQLAENRPLSRSFNKSKYPFLAYVNSFMLAHMEFAEKFGSSQETMITLVAEKRLIQRLENLPFSVFDDTGEGSLSFAVADLGLNALLEKMVTMGFDMNQPCGTVRRYPLLAAVGKRASYLGNGVIGSYRNFESVEYLLTKGADPNVTTADGQTLLHFAACHSPGLLKVALACGLDVNARDRYLETPLHKASTIEWKGGVAGADITLRNKYGRFPRGGPRGVDRFSTGSDPKTWESDEAICGSAEEDQAARAVSDEDDIRGHKPSIGIVSPSFLSKKKADAPRQTASGRPEPPAAFENILSGAGPSSYEKALVTPLKLYPHELIC</sequence>
<dbReference type="InterPro" id="IPR056884">
    <property type="entry name" value="NPHP3-like_N"/>
</dbReference>
<dbReference type="SUPFAM" id="SSF52540">
    <property type="entry name" value="P-loop containing nucleoside triphosphate hydrolases"/>
    <property type="match status" value="1"/>
</dbReference>
<dbReference type="Proteomes" id="UP001301769">
    <property type="component" value="Unassembled WGS sequence"/>
</dbReference>
<dbReference type="PANTHER" id="PTHR10039:SF5">
    <property type="entry name" value="NACHT DOMAIN-CONTAINING PROTEIN"/>
    <property type="match status" value="1"/>
</dbReference>
<evidence type="ECO:0000259" key="3">
    <source>
        <dbReference type="Pfam" id="PF24883"/>
    </source>
</evidence>
<dbReference type="Gene3D" id="3.40.50.300">
    <property type="entry name" value="P-loop containing nucleotide triphosphate hydrolases"/>
    <property type="match status" value="1"/>
</dbReference>
<evidence type="ECO:0000313" key="5">
    <source>
        <dbReference type="Proteomes" id="UP001301769"/>
    </source>
</evidence>
<evidence type="ECO:0000256" key="2">
    <source>
        <dbReference type="SAM" id="MobiDB-lite"/>
    </source>
</evidence>
<dbReference type="InterPro" id="IPR002110">
    <property type="entry name" value="Ankyrin_rpt"/>
</dbReference>
<feature type="domain" description="Nephrocystin 3-like N-terminal" evidence="3">
    <location>
        <begin position="252"/>
        <end position="435"/>
    </location>
</feature>
<keyword evidence="5" id="KW-1185">Reference proteome</keyword>
<reference evidence="4" key="2">
    <citation type="submission" date="2023-05" db="EMBL/GenBank/DDBJ databases">
        <authorList>
            <consortium name="Lawrence Berkeley National Laboratory"/>
            <person name="Steindorff A."/>
            <person name="Hensen N."/>
            <person name="Bonometti L."/>
            <person name="Westerberg I."/>
            <person name="Brannstrom I.O."/>
            <person name="Guillou S."/>
            <person name="Cros-Aarteil S."/>
            <person name="Calhoun S."/>
            <person name="Haridas S."/>
            <person name="Kuo A."/>
            <person name="Mondo S."/>
            <person name="Pangilinan J."/>
            <person name="Riley R."/>
            <person name="Labutti K."/>
            <person name="Andreopoulos B."/>
            <person name="Lipzen A."/>
            <person name="Chen C."/>
            <person name="Yanf M."/>
            <person name="Daum C."/>
            <person name="Ng V."/>
            <person name="Clum A."/>
            <person name="Ohm R."/>
            <person name="Martin F."/>
            <person name="Silar P."/>
            <person name="Natvig D."/>
            <person name="Lalanne C."/>
            <person name="Gautier V."/>
            <person name="Ament-Velasquez S.L."/>
            <person name="Kruys A."/>
            <person name="Hutchinson M.I."/>
            <person name="Powell A.J."/>
            <person name="Barry K."/>
            <person name="Miller A.N."/>
            <person name="Grigoriev I.V."/>
            <person name="Debuchy R."/>
            <person name="Gladieux P."/>
            <person name="Thoren M.H."/>
            <person name="Johannesson H."/>
        </authorList>
    </citation>
    <scope>NUCLEOTIDE SEQUENCE</scope>
    <source>
        <strain evidence="4">PSN293</strain>
    </source>
</reference>
<dbReference type="Pfam" id="PF12796">
    <property type="entry name" value="Ank_2"/>
    <property type="match status" value="1"/>
</dbReference>
<dbReference type="Pfam" id="PF24883">
    <property type="entry name" value="NPHP3_N"/>
    <property type="match status" value="1"/>
</dbReference>
<accession>A0AAN6YFM9</accession>
<name>A0AAN6YFM9_9PEZI</name>
<proteinExistence type="predicted"/>
<dbReference type="EMBL" id="MU858057">
    <property type="protein sequence ID" value="KAK4217740.1"/>
    <property type="molecule type" value="Genomic_DNA"/>
</dbReference>
<keyword evidence="1" id="KW-0677">Repeat</keyword>
<dbReference type="PANTHER" id="PTHR10039">
    <property type="entry name" value="AMELOGENIN"/>
    <property type="match status" value="1"/>
</dbReference>
<dbReference type="Gene3D" id="1.25.40.20">
    <property type="entry name" value="Ankyrin repeat-containing domain"/>
    <property type="match status" value="1"/>
</dbReference>
<comment type="caution">
    <text evidence="4">The sequence shown here is derived from an EMBL/GenBank/DDBJ whole genome shotgun (WGS) entry which is preliminary data.</text>
</comment>
<dbReference type="InterPro" id="IPR027417">
    <property type="entry name" value="P-loop_NTPase"/>
</dbReference>
<evidence type="ECO:0000313" key="4">
    <source>
        <dbReference type="EMBL" id="KAK4217740.1"/>
    </source>
</evidence>
<evidence type="ECO:0000256" key="1">
    <source>
        <dbReference type="ARBA" id="ARBA00022737"/>
    </source>
</evidence>
<dbReference type="SUPFAM" id="SSF48403">
    <property type="entry name" value="Ankyrin repeat"/>
    <property type="match status" value="1"/>
</dbReference>
<dbReference type="InterPro" id="IPR036770">
    <property type="entry name" value="Ankyrin_rpt-contain_sf"/>
</dbReference>
<organism evidence="4 5">
    <name type="scientific">Rhypophila decipiens</name>
    <dbReference type="NCBI Taxonomy" id="261697"/>
    <lineage>
        <taxon>Eukaryota</taxon>
        <taxon>Fungi</taxon>
        <taxon>Dikarya</taxon>
        <taxon>Ascomycota</taxon>
        <taxon>Pezizomycotina</taxon>
        <taxon>Sordariomycetes</taxon>
        <taxon>Sordariomycetidae</taxon>
        <taxon>Sordariales</taxon>
        <taxon>Naviculisporaceae</taxon>
        <taxon>Rhypophila</taxon>
    </lineage>
</organism>
<reference evidence="4" key="1">
    <citation type="journal article" date="2023" name="Mol. Phylogenet. Evol.">
        <title>Genome-scale phylogeny and comparative genomics of the fungal order Sordariales.</title>
        <authorList>
            <person name="Hensen N."/>
            <person name="Bonometti L."/>
            <person name="Westerberg I."/>
            <person name="Brannstrom I.O."/>
            <person name="Guillou S."/>
            <person name="Cros-Aarteil S."/>
            <person name="Calhoun S."/>
            <person name="Haridas S."/>
            <person name="Kuo A."/>
            <person name="Mondo S."/>
            <person name="Pangilinan J."/>
            <person name="Riley R."/>
            <person name="LaButti K."/>
            <person name="Andreopoulos B."/>
            <person name="Lipzen A."/>
            <person name="Chen C."/>
            <person name="Yan M."/>
            <person name="Daum C."/>
            <person name="Ng V."/>
            <person name="Clum A."/>
            <person name="Steindorff A."/>
            <person name="Ohm R.A."/>
            <person name="Martin F."/>
            <person name="Silar P."/>
            <person name="Natvig D.O."/>
            <person name="Lalanne C."/>
            <person name="Gautier V."/>
            <person name="Ament-Velasquez S.L."/>
            <person name="Kruys A."/>
            <person name="Hutchinson M.I."/>
            <person name="Powell A.J."/>
            <person name="Barry K."/>
            <person name="Miller A.N."/>
            <person name="Grigoriev I.V."/>
            <person name="Debuchy R."/>
            <person name="Gladieux P."/>
            <person name="Hiltunen Thoren M."/>
            <person name="Johannesson H."/>
        </authorList>
    </citation>
    <scope>NUCLEOTIDE SEQUENCE</scope>
    <source>
        <strain evidence="4">PSN293</strain>
    </source>
</reference>